<sequence length="142" mass="17111">MLVNFLKLEELFLMNSFFKKKLQRRWTWQKLDTVTRKEKGFIMVNKRHIFKDVFVINKFSTGSEYRQLRGTLIICLRKERTRLMKSTLQSTALQILYSSEQIQRELHSRLDSLKTTSNVDEIIDNVVKTVYTDNFHRQNGYR</sequence>
<dbReference type="AlphaFoldDB" id="A0AAU9TNU9"/>
<evidence type="ECO:0000313" key="1">
    <source>
        <dbReference type="EMBL" id="CAH2087099.1"/>
    </source>
</evidence>
<gene>
    <name evidence="1" type="ORF">EEDITHA_LOCUS3393</name>
</gene>
<dbReference type="EMBL" id="CAKOGL010000006">
    <property type="protein sequence ID" value="CAH2087099.1"/>
    <property type="molecule type" value="Genomic_DNA"/>
</dbReference>
<dbReference type="Proteomes" id="UP001153954">
    <property type="component" value="Unassembled WGS sequence"/>
</dbReference>
<proteinExistence type="predicted"/>
<protein>
    <submittedName>
        <fullName evidence="1">Uncharacterized protein</fullName>
    </submittedName>
</protein>
<comment type="caution">
    <text evidence="1">The sequence shown here is derived from an EMBL/GenBank/DDBJ whole genome shotgun (WGS) entry which is preliminary data.</text>
</comment>
<accession>A0AAU9TNU9</accession>
<name>A0AAU9TNU9_EUPED</name>
<reference evidence="1" key="1">
    <citation type="submission" date="2022-03" db="EMBL/GenBank/DDBJ databases">
        <authorList>
            <person name="Tunstrom K."/>
        </authorList>
    </citation>
    <scope>NUCLEOTIDE SEQUENCE</scope>
</reference>
<organism evidence="1 2">
    <name type="scientific">Euphydryas editha</name>
    <name type="common">Edith's checkerspot</name>
    <dbReference type="NCBI Taxonomy" id="104508"/>
    <lineage>
        <taxon>Eukaryota</taxon>
        <taxon>Metazoa</taxon>
        <taxon>Ecdysozoa</taxon>
        <taxon>Arthropoda</taxon>
        <taxon>Hexapoda</taxon>
        <taxon>Insecta</taxon>
        <taxon>Pterygota</taxon>
        <taxon>Neoptera</taxon>
        <taxon>Endopterygota</taxon>
        <taxon>Lepidoptera</taxon>
        <taxon>Glossata</taxon>
        <taxon>Ditrysia</taxon>
        <taxon>Papilionoidea</taxon>
        <taxon>Nymphalidae</taxon>
        <taxon>Nymphalinae</taxon>
        <taxon>Euphydryas</taxon>
    </lineage>
</organism>
<evidence type="ECO:0000313" key="2">
    <source>
        <dbReference type="Proteomes" id="UP001153954"/>
    </source>
</evidence>
<keyword evidence="2" id="KW-1185">Reference proteome</keyword>